<dbReference type="EMBL" id="MCGE01000033">
    <property type="protein sequence ID" value="ORZ07821.1"/>
    <property type="molecule type" value="Genomic_DNA"/>
</dbReference>
<comment type="caution">
    <text evidence="2">The sequence shown here is derived from an EMBL/GenBank/DDBJ whole genome shotgun (WGS) entry which is preliminary data.</text>
</comment>
<accession>A0A1X2I264</accession>
<protein>
    <submittedName>
        <fullName evidence="2">Uncharacterized protein</fullName>
    </submittedName>
</protein>
<name>A0A1X2I264_9FUNG</name>
<evidence type="ECO:0000256" key="1">
    <source>
        <dbReference type="SAM" id="MobiDB-lite"/>
    </source>
</evidence>
<evidence type="ECO:0000313" key="2">
    <source>
        <dbReference type="EMBL" id="ORZ07821.1"/>
    </source>
</evidence>
<feature type="compositionally biased region" description="Acidic residues" evidence="1">
    <location>
        <begin position="631"/>
        <end position="643"/>
    </location>
</feature>
<feature type="compositionally biased region" description="Acidic residues" evidence="1">
    <location>
        <begin position="153"/>
        <end position="172"/>
    </location>
</feature>
<feature type="region of interest" description="Disordered" evidence="1">
    <location>
        <begin position="108"/>
        <end position="199"/>
    </location>
</feature>
<dbReference type="OrthoDB" id="2421456at2759"/>
<gene>
    <name evidence="2" type="ORF">BCR42DRAFT_495681</name>
</gene>
<feature type="compositionally biased region" description="Polar residues" evidence="1">
    <location>
        <begin position="173"/>
        <end position="195"/>
    </location>
</feature>
<evidence type="ECO:0000313" key="3">
    <source>
        <dbReference type="Proteomes" id="UP000193560"/>
    </source>
</evidence>
<keyword evidence="3" id="KW-1185">Reference proteome</keyword>
<dbReference type="AlphaFoldDB" id="A0A1X2I264"/>
<reference evidence="2 3" key="1">
    <citation type="submission" date="2016-07" db="EMBL/GenBank/DDBJ databases">
        <title>Pervasive Adenine N6-methylation of Active Genes in Fungi.</title>
        <authorList>
            <consortium name="DOE Joint Genome Institute"/>
            <person name="Mondo S.J."/>
            <person name="Dannebaum R.O."/>
            <person name="Kuo R.C."/>
            <person name="Labutti K."/>
            <person name="Haridas S."/>
            <person name="Kuo A."/>
            <person name="Salamov A."/>
            <person name="Ahrendt S.R."/>
            <person name="Lipzen A."/>
            <person name="Sullivan W."/>
            <person name="Andreopoulos W.B."/>
            <person name="Clum A."/>
            <person name="Lindquist E."/>
            <person name="Daum C."/>
            <person name="Ramamoorthy G.K."/>
            <person name="Gryganskyi A."/>
            <person name="Culley D."/>
            <person name="Magnuson J.K."/>
            <person name="James T.Y."/>
            <person name="O'Malley M.A."/>
            <person name="Stajich J.E."/>
            <person name="Spatafora J.W."/>
            <person name="Visel A."/>
            <person name="Grigoriev I.V."/>
        </authorList>
    </citation>
    <scope>NUCLEOTIDE SEQUENCE [LARGE SCALE GENOMIC DNA]</scope>
    <source>
        <strain evidence="2 3">NRRL 1336</strain>
    </source>
</reference>
<dbReference type="Proteomes" id="UP000193560">
    <property type="component" value="Unassembled WGS sequence"/>
</dbReference>
<feature type="compositionally biased region" description="Polar residues" evidence="1">
    <location>
        <begin position="117"/>
        <end position="135"/>
    </location>
</feature>
<feature type="region of interest" description="Disordered" evidence="1">
    <location>
        <begin position="620"/>
        <end position="643"/>
    </location>
</feature>
<sequence>MAQSNKRPKTSGFFAQNSPSQCTFEDYLSSLLDIEKPCTLKDMKRIYTAYLEDLTWAKSQPGSRSKKSALGNVHIENKDFTDSRLSRLLETLKQSTVTNNYHINQAGIVGNPEGPVTINNNYNNPTRTVTGSSERQQSRQDTRMGINSNDATCEVEDEEGIEKDEDNEEDEQQQSAVNSSEIHLSKSKQPSPSTTHSKRFESLFDDDDLNVIPPMNPNVFRHNVYHAALKTLSGDFLMSDIFEFRKAVDSFQPDTIGQHLDKMAATIILNKPKSDMDNITLKLSMSRIVDCMNTTTMAIFQKYLNKDQLWPTSPTSPIISSGGLGVKSRQLFEKLMELGKNDRGFLTKDLLNEAICQMKLDLYKSKSQDQELFQVLDVVMAVVRTCIDDVGAPSKTSSELTFYRKIAHVFDIILDDTNLVQKDGETMSSTSKDICRANAKAFGTKYCLSGRRIDLLIESNDVELSTNEWKKEVPLGMSLKQQSKNVRMNKALLSKWLTYPVTDSMISRLATLSMDWIGNIGYMFSVSPYKDVYVARHFANLEYPLYVADIPDFITTLDALYVWKNHHLDMKDILVPAINKKHQRAYLNNLVYSDNTPSTSTSIHQSPNVLFTPSKRRRTKAVHFTKVDSQDSADDEDANEYDA</sequence>
<proteinExistence type="predicted"/>
<organism evidence="2 3">
    <name type="scientific">Absidia repens</name>
    <dbReference type="NCBI Taxonomy" id="90262"/>
    <lineage>
        <taxon>Eukaryota</taxon>
        <taxon>Fungi</taxon>
        <taxon>Fungi incertae sedis</taxon>
        <taxon>Mucoromycota</taxon>
        <taxon>Mucoromycotina</taxon>
        <taxon>Mucoromycetes</taxon>
        <taxon>Mucorales</taxon>
        <taxon>Cunninghamellaceae</taxon>
        <taxon>Absidia</taxon>
    </lineage>
</organism>